<name>A0A3A8NTD8_9BACT</name>
<accession>A0A3A8NTD8</accession>
<dbReference type="SUPFAM" id="SSF48452">
    <property type="entry name" value="TPR-like"/>
    <property type="match status" value="1"/>
</dbReference>
<protein>
    <recommendedName>
        <fullName evidence="4">Tetratricopeptide repeat protein</fullName>
    </recommendedName>
</protein>
<organism evidence="2 3">
    <name type="scientific">Corallococcus llansteffanensis</name>
    <dbReference type="NCBI Taxonomy" id="2316731"/>
    <lineage>
        <taxon>Bacteria</taxon>
        <taxon>Pseudomonadati</taxon>
        <taxon>Myxococcota</taxon>
        <taxon>Myxococcia</taxon>
        <taxon>Myxococcales</taxon>
        <taxon>Cystobacterineae</taxon>
        <taxon>Myxococcaceae</taxon>
        <taxon>Corallococcus</taxon>
    </lineage>
</organism>
<dbReference type="EMBL" id="RAWB01000522">
    <property type="protein sequence ID" value="RKH47508.1"/>
    <property type="molecule type" value="Genomic_DNA"/>
</dbReference>
<gene>
    <name evidence="2" type="ORF">D7V93_33935</name>
</gene>
<dbReference type="RefSeq" id="WP_120647325.1">
    <property type="nucleotide sequence ID" value="NZ_RAWB01000522.1"/>
</dbReference>
<feature type="region of interest" description="Disordered" evidence="1">
    <location>
        <begin position="129"/>
        <end position="151"/>
    </location>
</feature>
<comment type="caution">
    <text evidence="2">The sequence shown here is derived from an EMBL/GenBank/DDBJ whole genome shotgun (WGS) entry which is preliminary data.</text>
</comment>
<feature type="non-terminal residue" evidence="2">
    <location>
        <position position="1"/>
    </location>
</feature>
<dbReference type="InterPro" id="IPR011990">
    <property type="entry name" value="TPR-like_helical_dom_sf"/>
</dbReference>
<evidence type="ECO:0000256" key="1">
    <source>
        <dbReference type="SAM" id="MobiDB-lite"/>
    </source>
</evidence>
<evidence type="ECO:0000313" key="2">
    <source>
        <dbReference type="EMBL" id="RKH47508.1"/>
    </source>
</evidence>
<dbReference type="AlphaFoldDB" id="A0A3A8NTD8"/>
<evidence type="ECO:0000313" key="3">
    <source>
        <dbReference type="Proteomes" id="UP000272888"/>
    </source>
</evidence>
<sequence>GELAVAGILAVPYVHWATKEQMKPGREPLGRYYQRMGTAALALDAEFAALHFQECLRWYPFPDCRMGWGQWLLQQGRAEEAIPELEAAVSGYSQAPGDVMGALYLSLGQAYLTVGRTEEGLAHVREAAARAPPGSALRQESEKLLNARGGP</sequence>
<proteinExistence type="predicted"/>
<evidence type="ECO:0008006" key="4">
    <source>
        <dbReference type="Google" id="ProtNLM"/>
    </source>
</evidence>
<keyword evidence="3" id="KW-1185">Reference proteome</keyword>
<reference evidence="3" key="1">
    <citation type="submission" date="2018-09" db="EMBL/GenBank/DDBJ databases">
        <authorList>
            <person name="Livingstone P.G."/>
            <person name="Whitworth D.E."/>
        </authorList>
    </citation>
    <scope>NUCLEOTIDE SEQUENCE [LARGE SCALE GENOMIC DNA]</scope>
    <source>
        <strain evidence="3">CA051B</strain>
    </source>
</reference>
<dbReference type="Gene3D" id="1.25.40.10">
    <property type="entry name" value="Tetratricopeptide repeat domain"/>
    <property type="match status" value="1"/>
</dbReference>
<dbReference type="Proteomes" id="UP000272888">
    <property type="component" value="Unassembled WGS sequence"/>
</dbReference>